<gene>
    <name evidence="1" type="ORF">BT96DRAFT_942416</name>
</gene>
<dbReference type="EMBL" id="ML769530">
    <property type="protein sequence ID" value="KAE9395512.1"/>
    <property type="molecule type" value="Genomic_DNA"/>
</dbReference>
<accession>A0A6A4HB66</accession>
<proteinExistence type="predicted"/>
<reference evidence="1" key="1">
    <citation type="journal article" date="2019" name="Environ. Microbiol.">
        <title>Fungal ecological strategies reflected in gene transcription - a case study of two litter decomposers.</title>
        <authorList>
            <person name="Barbi F."/>
            <person name="Kohler A."/>
            <person name="Barry K."/>
            <person name="Baskaran P."/>
            <person name="Daum C."/>
            <person name="Fauchery L."/>
            <person name="Ihrmark K."/>
            <person name="Kuo A."/>
            <person name="LaButti K."/>
            <person name="Lipzen A."/>
            <person name="Morin E."/>
            <person name="Grigoriev I.V."/>
            <person name="Henrissat B."/>
            <person name="Lindahl B."/>
            <person name="Martin F."/>
        </authorList>
    </citation>
    <scope>NUCLEOTIDE SEQUENCE</scope>
    <source>
        <strain evidence="1">JB14</strain>
    </source>
</reference>
<name>A0A6A4HB66_9AGAR</name>
<protein>
    <submittedName>
        <fullName evidence="1">Uncharacterized protein</fullName>
    </submittedName>
</protein>
<evidence type="ECO:0000313" key="1">
    <source>
        <dbReference type="EMBL" id="KAE9395512.1"/>
    </source>
</evidence>
<dbReference type="AlphaFoldDB" id="A0A6A4HB66"/>
<evidence type="ECO:0000313" key="2">
    <source>
        <dbReference type="Proteomes" id="UP000799118"/>
    </source>
</evidence>
<keyword evidence="2" id="KW-1185">Reference proteome</keyword>
<dbReference type="Proteomes" id="UP000799118">
    <property type="component" value="Unassembled WGS sequence"/>
</dbReference>
<sequence length="163" mass="18740">TCKTVIRWAEGAYWTSRACTWRSSDWISSRPPSSHTYWRRGDAWVDEGIHSDNDKPKPELEPAPAPAPNSVALVLVARNIYTCVGSCKSMSFCREEEEEEEFQWKGYGIKKNVKAEFPFGQARWSHSFNFSQRELCGERACGVKCEVKILCNRVALFRLFHLT</sequence>
<feature type="non-terminal residue" evidence="1">
    <location>
        <position position="1"/>
    </location>
</feature>
<organism evidence="1 2">
    <name type="scientific">Gymnopus androsaceus JB14</name>
    <dbReference type="NCBI Taxonomy" id="1447944"/>
    <lineage>
        <taxon>Eukaryota</taxon>
        <taxon>Fungi</taxon>
        <taxon>Dikarya</taxon>
        <taxon>Basidiomycota</taxon>
        <taxon>Agaricomycotina</taxon>
        <taxon>Agaricomycetes</taxon>
        <taxon>Agaricomycetidae</taxon>
        <taxon>Agaricales</taxon>
        <taxon>Marasmiineae</taxon>
        <taxon>Omphalotaceae</taxon>
        <taxon>Gymnopus</taxon>
    </lineage>
</organism>